<sequence>MSKIRIGITQKLMKHPKYNEILNCLDIRWYDYINSLNFIPVPLPNVKSEYIAKQVDSIALDGLILSGGNNLSEVSQEKSEQADINKLRDAYELSLISQCLKENIPILGVCRGLQVLNHFYGGSLTRIKGHAGKGRHSIFMASSNKFLCCPDNVNSFHNYGINDNQLGNGLSPLAYDKDGHVEAFCHTSDPVLAIMWHPERERIFVEEDIELFKRFFEK</sequence>
<dbReference type="EC" id="3.5.1.129" evidence="1"/>
<reference evidence="1 2" key="1">
    <citation type="submission" date="2024-06" db="EMBL/GenBank/DDBJ databases">
        <title>Genomic Encyclopedia of Type Strains, Phase V (KMG-V): Genome sequencing to study the core and pangenomes of soil and plant-associated prokaryotes.</title>
        <authorList>
            <person name="Whitman W."/>
        </authorList>
    </citation>
    <scope>NUCLEOTIDE SEQUENCE [LARGE SCALE GENOMIC DNA]</scope>
    <source>
        <strain evidence="1 2">NE40</strain>
    </source>
</reference>
<dbReference type="EMBL" id="JBEWTB010000002">
    <property type="protein sequence ID" value="MET4758999.1"/>
    <property type="molecule type" value="Genomic_DNA"/>
</dbReference>
<keyword evidence="1" id="KW-0378">Hydrolase</keyword>
<organism evidence="1 2">
    <name type="scientific">Endozoicomonas lisbonensis</name>
    <dbReference type="NCBI Taxonomy" id="3120522"/>
    <lineage>
        <taxon>Bacteria</taxon>
        <taxon>Pseudomonadati</taxon>
        <taxon>Pseudomonadota</taxon>
        <taxon>Gammaproteobacteria</taxon>
        <taxon>Oceanospirillales</taxon>
        <taxon>Endozoicomonadaceae</taxon>
        <taxon>Endozoicomonas</taxon>
    </lineage>
</organism>
<keyword evidence="2" id="KW-1185">Reference proteome</keyword>
<dbReference type="InterPro" id="IPR011697">
    <property type="entry name" value="Peptidase_C26"/>
</dbReference>
<evidence type="ECO:0000313" key="2">
    <source>
        <dbReference type="Proteomes" id="UP001549366"/>
    </source>
</evidence>
<dbReference type="Pfam" id="PF07722">
    <property type="entry name" value="Peptidase_C26"/>
    <property type="match status" value="1"/>
</dbReference>
<dbReference type="Gene3D" id="3.40.50.880">
    <property type="match status" value="1"/>
</dbReference>
<dbReference type="PANTHER" id="PTHR43235:SF1">
    <property type="entry name" value="GLUTAMINE AMIDOTRANSFERASE PB2B2.05-RELATED"/>
    <property type="match status" value="1"/>
</dbReference>
<dbReference type="PROSITE" id="PS51273">
    <property type="entry name" value="GATASE_TYPE_1"/>
    <property type="match status" value="1"/>
</dbReference>
<dbReference type="PANTHER" id="PTHR43235">
    <property type="entry name" value="GLUTAMINE AMIDOTRANSFERASE PB2B2.05-RELATED"/>
    <property type="match status" value="1"/>
</dbReference>
<name>A0ABV2SPF1_9GAMM</name>
<dbReference type="SUPFAM" id="SSF52317">
    <property type="entry name" value="Class I glutamine amidotransferase-like"/>
    <property type="match status" value="1"/>
</dbReference>
<dbReference type="RefSeq" id="WP_354009034.1">
    <property type="nucleotide sequence ID" value="NZ_JBEWTA010000001.1"/>
</dbReference>
<dbReference type="InterPro" id="IPR029062">
    <property type="entry name" value="Class_I_gatase-like"/>
</dbReference>
<dbReference type="InterPro" id="IPR044668">
    <property type="entry name" value="PuuD-like"/>
</dbReference>
<evidence type="ECO:0000313" key="1">
    <source>
        <dbReference type="EMBL" id="MET4758999.1"/>
    </source>
</evidence>
<comment type="caution">
    <text evidence="1">The sequence shown here is derived from an EMBL/GenBank/DDBJ whole genome shotgun (WGS) entry which is preliminary data.</text>
</comment>
<dbReference type="Proteomes" id="UP001549366">
    <property type="component" value="Unassembled WGS sequence"/>
</dbReference>
<protein>
    <submittedName>
        <fullName evidence="1">Gamma-glutamyl-gamma-aminobutyrate hydrolase PuuD</fullName>
        <ecNumber evidence="1">3.5.1.129</ecNumber>
    </submittedName>
</protein>
<accession>A0ABV2SPF1</accession>
<proteinExistence type="predicted"/>
<gene>
    <name evidence="1" type="ORF">V5J35_004191</name>
</gene>
<dbReference type="GO" id="GO:0016787">
    <property type="term" value="F:hydrolase activity"/>
    <property type="evidence" value="ECO:0007669"/>
    <property type="project" value="UniProtKB-KW"/>
</dbReference>